<dbReference type="Proteomes" id="UP000734271">
    <property type="component" value="Unassembled WGS sequence"/>
</dbReference>
<keyword evidence="4" id="KW-1185">Reference proteome</keyword>
<protein>
    <recommendedName>
        <fullName evidence="5">Mannosyl-glycoprotein endo-beta-N-acetylglucosamidase-like domain-containing protein</fullName>
    </recommendedName>
</protein>
<accession>A0ABS7SYD8</accession>
<evidence type="ECO:0000313" key="4">
    <source>
        <dbReference type="Proteomes" id="UP000734271"/>
    </source>
</evidence>
<name>A0ABS7SYD8_9FIRM</name>
<sequence length="280" mass="31626">MNFKYILTGLVTASALAMVSPAMADEDANTSQTETENYELVEYDSTNLDDLIKSMDTEVFHEETKLVQTPYKGENTLEVKEEEKDPGHPDRVEITGSNRNATGNNEEPGRLSWRNYRQGDLANFDIRTKNPDHITGAYIDKFLEKRGHYTPLKGYGDTILKLSEKYGINVGIFMGQIAKETTFGMNSGGGKYNFGCIRYYKNGFGGEWPPAYIGRSPWVNPPTVEDGIEVTFKLMRKAYADKGYTTYKSFINRYSPAFENNHRSFEQLVAGTMNALNIAY</sequence>
<feature type="compositionally biased region" description="Polar residues" evidence="1">
    <location>
        <begin position="95"/>
        <end position="105"/>
    </location>
</feature>
<evidence type="ECO:0000313" key="3">
    <source>
        <dbReference type="EMBL" id="MBZ2386544.1"/>
    </source>
</evidence>
<proteinExistence type="predicted"/>
<feature type="chain" id="PRO_5045876475" description="Mannosyl-glycoprotein endo-beta-N-acetylglucosamidase-like domain-containing protein" evidence="2">
    <location>
        <begin position="25"/>
        <end position="280"/>
    </location>
</feature>
<dbReference type="RefSeq" id="WP_223418693.1">
    <property type="nucleotide sequence ID" value="NZ_JAIPME010000002.1"/>
</dbReference>
<reference evidence="3 4" key="1">
    <citation type="submission" date="2021-08" db="EMBL/GenBank/DDBJ databases">
        <title>FDA dAtabase for Regulatory Grade micrObial Sequences (FDA-ARGOS): Supporting development and validation of Infectious Disease Dx tests.</title>
        <authorList>
            <person name="Sproer C."/>
            <person name="Gronow S."/>
            <person name="Severitt S."/>
            <person name="Schroder I."/>
            <person name="Tallon L."/>
            <person name="Sadzewicz L."/>
            <person name="Zhao X."/>
            <person name="Boylan J."/>
            <person name="Ott S."/>
            <person name="Bowen H."/>
            <person name="Vavikolanu K."/>
            <person name="Hazen T."/>
            <person name="Aluvathingal J."/>
            <person name="Nadendla S."/>
            <person name="Lowell S."/>
            <person name="Myers T."/>
            <person name="Yan Y."/>
            <person name="Sichtig H."/>
        </authorList>
    </citation>
    <scope>NUCLEOTIDE SEQUENCE [LARGE SCALE GENOMIC DNA]</scope>
    <source>
        <strain evidence="3 4">FDAARGOS_1460</strain>
    </source>
</reference>
<feature type="region of interest" description="Disordered" evidence="1">
    <location>
        <begin position="78"/>
        <end position="112"/>
    </location>
</feature>
<keyword evidence="2" id="KW-0732">Signal</keyword>
<feature type="signal peptide" evidence="2">
    <location>
        <begin position="1"/>
        <end position="24"/>
    </location>
</feature>
<gene>
    <name evidence="3" type="ORF">K8P03_04440</name>
</gene>
<comment type="caution">
    <text evidence="3">The sequence shown here is derived from an EMBL/GenBank/DDBJ whole genome shotgun (WGS) entry which is preliminary data.</text>
</comment>
<feature type="compositionally biased region" description="Basic and acidic residues" evidence="1">
    <location>
        <begin position="78"/>
        <end position="93"/>
    </location>
</feature>
<organism evidence="3 4">
    <name type="scientific">Anaerococcus murdochii</name>
    <dbReference type="NCBI Taxonomy" id="411577"/>
    <lineage>
        <taxon>Bacteria</taxon>
        <taxon>Bacillati</taxon>
        <taxon>Bacillota</taxon>
        <taxon>Tissierellia</taxon>
        <taxon>Tissierellales</taxon>
        <taxon>Peptoniphilaceae</taxon>
        <taxon>Anaerococcus</taxon>
    </lineage>
</organism>
<evidence type="ECO:0000256" key="1">
    <source>
        <dbReference type="SAM" id="MobiDB-lite"/>
    </source>
</evidence>
<evidence type="ECO:0000256" key="2">
    <source>
        <dbReference type="SAM" id="SignalP"/>
    </source>
</evidence>
<dbReference type="EMBL" id="JAIPME010000002">
    <property type="protein sequence ID" value="MBZ2386544.1"/>
    <property type="molecule type" value="Genomic_DNA"/>
</dbReference>
<evidence type="ECO:0008006" key="5">
    <source>
        <dbReference type="Google" id="ProtNLM"/>
    </source>
</evidence>